<accession>A0A1S6IPW5</accession>
<reference evidence="2 3" key="1">
    <citation type="journal article" date="2014" name="Int. J. Syst. Evol. Microbiol.">
        <title>Jeotgalibaca dankookensis gen. nov., sp. nov., a member of the family Carnobacteriaceae, isolated from seujeot (Korean traditional food).</title>
        <authorList>
            <person name="Lee D.G."/>
            <person name="Trujillo M.E."/>
            <person name="Kang H."/>
            <person name="Ahn T.Y."/>
        </authorList>
    </citation>
    <scope>NUCLEOTIDE SEQUENCE [LARGE SCALE GENOMIC DNA]</scope>
    <source>
        <strain evidence="2 3">EX-07</strain>
    </source>
</reference>
<keyword evidence="3" id="KW-1185">Reference proteome</keyword>
<dbReference type="Proteomes" id="UP000188993">
    <property type="component" value="Chromosome"/>
</dbReference>
<keyword evidence="1" id="KW-0812">Transmembrane</keyword>
<organism evidence="2 3">
    <name type="scientific">Jeotgalibaca dankookensis</name>
    <dbReference type="NCBI Taxonomy" id="708126"/>
    <lineage>
        <taxon>Bacteria</taxon>
        <taxon>Bacillati</taxon>
        <taxon>Bacillota</taxon>
        <taxon>Bacilli</taxon>
        <taxon>Lactobacillales</taxon>
        <taxon>Carnobacteriaceae</taxon>
        <taxon>Jeotgalibaca</taxon>
    </lineage>
</organism>
<gene>
    <name evidence="2" type="ORF">BW727_101234</name>
</gene>
<keyword evidence="1" id="KW-1133">Transmembrane helix</keyword>
<proteinExistence type="predicted"/>
<dbReference type="EMBL" id="CP019728">
    <property type="protein sequence ID" value="AQS53601.1"/>
    <property type="molecule type" value="Genomic_DNA"/>
</dbReference>
<dbReference type="AlphaFoldDB" id="A0A1S6IPW5"/>
<sequence>MEKRDPILLTLNIFLGVSIVISLLFFDFHIPFAKLSLQGIEFHDPAYLAVSLQELYLYKKKKSMGHLLIGIVFTIFVIAQIYGDLA</sequence>
<keyword evidence="1" id="KW-0472">Membrane</keyword>
<evidence type="ECO:0000256" key="1">
    <source>
        <dbReference type="SAM" id="Phobius"/>
    </source>
</evidence>
<name>A0A1S6IPW5_9LACT</name>
<dbReference type="STRING" id="708126.BW727_101234"/>
<feature type="transmembrane region" description="Helical" evidence="1">
    <location>
        <begin position="6"/>
        <end position="26"/>
    </location>
</feature>
<dbReference type="KEGG" id="jda:BW727_101234"/>
<feature type="transmembrane region" description="Helical" evidence="1">
    <location>
        <begin position="64"/>
        <end position="83"/>
    </location>
</feature>
<evidence type="ECO:0000313" key="2">
    <source>
        <dbReference type="EMBL" id="AQS53601.1"/>
    </source>
</evidence>
<evidence type="ECO:0000313" key="3">
    <source>
        <dbReference type="Proteomes" id="UP000188993"/>
    </source>
</evidence>
<dbReference type="RefSeq" id="WP_062468848.1">
    <property type="nucleotide sequence ID" value="NZ_BBYN01000009.1"/>
</dbReference>
<protein>
    <submittedName>
        <fullName evidence="2">Uncharacterized protein</fullName>
    </submittedName>
</protein>